<dbReference type="PANTHER" id="PTHR30055:SF220">
    <property type="entry name" value="TETR-FAMILY REGULATORY PROTEIN"/>
    <property type="match status" value="1"/>
</dbReference>
<dbReference type="Pfam" id="PF00440">
    <property type="entry name" value="TetR_N"/>
    <property type="match status" value="1"/>
</dbReference>
<dbReference type="PRINTS" id="PR00455">
    <property type="entry name" value="HTHTETR"/>
</dbReference>
<keyword evidence="2 4" id="KW-0238">DNA-binding</keyword>
<accession>A0A1Q8V897</accession>
<dbReference type="Pfam" id="PF13305">
    <property type="entry name" value="TetR_C_33"/>
    <property type="match status" value="1"/>
</dbReference>
<proteinExistence type="predicted"/>
<evidence type="ECO:0000256" key="2">
    <source>
        <dbReference type="ARBA" id="ARBA00023125"/>
    </source>
</evidence>
<dbReference type="SUPFAM" id="SSF46689">
    <property type="entry name" value="Homeodomain-like"/>
    <property type="match status" value="1"/>
</dbReference>
<dbReference type="EMBL" id="MSKJ01000017">
    <property type="protein sequence ID" value="OLO44269.1"/>
    <property type="molecule type" value="Genomic_DNA"/>
</dbReference>
<keyword evidence="1" id="KW-0805">Transcription regulation</keyword>
<dbReference type="InterPro" id="IPR001647">
    <property type="entry name" value="HTH_TetR"/>
</dbReference>
<evidence type="ECO:0000313" key="7">
    <source>
        <dbReference type="Proteomes" id="UP000186857"/>
    </source>
</evidence>
<evidence type="ECO:0000256" key="4">
    <source>
        <dbReference type="PROSITE-ProRule" id="PRU00335"/>
    </source>
</evidence>
<gene>
    <name evidence="6" type="ORF">BKH29_08320</name>
</gene>
<dbReference type="PANTHER" id="PTHR30055">
    <property type="entry name" value="HTH-TYPE TRANSCRIPTIONAL REGULATOR RUTR"/>
    <property type="match status" value="1"/>
</dbReference>
<dbReference type="Gene3D" id="1.10.357.10">
    <property type="entry name" value="Tetracycline Repressor, domain 2"/>
    <property type="match status" value="1"/>
</dbReference>
<protein>
    <submittedName>
        <fullName evidence="6">TetR family transcriptional regulator</fullName>
    </submittedName>
</protein>
<dbReference type="Proteomes" id="UP000186857">
    <property type="component" value="Unassembled WGS sequence"/>
</dbReference>
<dbReference type="SUPFAM" id="SSF48498">
    <property type="entry name" value="Tetracyclin repressor-like, C-terminal domain"/>
    <property type="match status" value="1"/>
</dbReference>
<keyword evidence="3" id="KW-0804">Transcription</keyword>
<feature type="domain" description="HTH tetR-type" evidence="5">
    <location>
        <begin position="7"/>
        <end position="67"/>
    </location>
</feature>
<evidence type="ECO:0000256" key="1">
    <source>
        <dbReference type="ARBA" id="ARBA00023015"/>
    </source>
</evidence>
<dbReference type="GO" id="GO:0000976">
    <property type="term" value="F:transcription cis-regulatory region binding"/>
    <property type="evidence" value="ECO:0007669"/>
    <property type="project" value="TreeGrafter"/>
</dbReference>
<dbReference type="AlphaFoldDB" id="A0A1Q8V897"/>
<dbReference type="InterPro" id="IPR009057">
    <property type="entry name" value="Homeodomain-like_sf"/>
</dbReference>
<evidence type="ECO:0000256" key="3">
    <source>
        <dbReference type="ARBA" id="ARBA00023163"/>
    </source>
</evidence>
<dbReference type="GO" id="GO:0003700">
    <property type="term" value="F:DNA-binding transcription factor activity"/>
    <property type="evidence" value="ECO:0007669"/>
    <property type="project" value="TreeGrafter"/>
</dbReference>
<dbReference type="InterPro" id="IPR036271">
    <property type="entry name" value="Tet_transcr_reg_TetR-rel_C_sf"/>
</dbReference>
<sequence>MSPRDPGPTRAAILDAASTLLEDRGPESVTLRAVGEAAGVSRSAPYRHYADKAALMRALAGRTLRQIAERIRRGAERHRDAWQRLRAGCRAYIDYAVECPHHYQLVFGDAPIAEPDPGLEEAADDAMAAVGELVAQAQDAGLLRPGPTREIATVVWVLLHGLAALQITGHLHEPRTIDGNERLADLLDLALEQFRPS</sequence>
<reference evidence="6 7" key="1">
    <citation type="submission" date="2016-12" db="EMBL/GenBank/DDBJ databases">
        <title>Genomic Comparison of strains in the 'Actinomyces naeslundii' Group.</title>
        <authorList>
            <person name="Mughal S.R."/>
            <person name="Do T."/>
            <person name="Gilbert S.C."/>
            <person name="Witherden E.A."/>
            <person name="Didelot X."/>
            <person name="Beighton D."/>
        </authorList>
    </citation>
    <scope>NUCLEOTIDE SEQUENCE [LARGE SCALE GENOMIC DNA]</scope>
    <source>
        <strain evidence="6 7">CCUG 33920</strain>
    </source>
</reference>
<dbReference type="RefSeq" id="WP_075377024.1">
    <property type="nucleotide sequence ID" value="NZ_MSKJ01000017.1"/>
</dbReference>
<dbReference type="InterPro" id="IPR025996">
    <property type="entry name" value="MT1864/Rv1816-like_C"/>
</dbReference>
<dbReference type="OrthoDB" id="329481at2"/>
<organism evidence="6 7">
    <name type="scientific">Actinomyces oris</name>
    <dbReference type="NCBI Taxonomy" id="544580"/>
    <lineage>
        <taxon>Bacteria</taxon>
        <taxon>Bacillati</taxon>
        <taxon>Actinomycetota</taxon>
        <taxon>Actinomycetes</taxon>
        <taxon>Actinomycetales</taxon>
        <taxon>Actinomycetaceae</taxon>
        <taxon>Actinomyces</taxon>
    </lineage>
</organism>
<evidence type="ECO:0000259" key="5">
    <source>
        <dbReference type="PROSITE" id="PS50977"/>
    </source>
</evidence>
<comment type="caution">
    <text evidence="6">The sequence shown here is derived from an EMBL/GenBank/DDBJ whole genome shotgun (WGS) entry which is preliminary data.</text>
</comment>
<dbReference type="PROSITE" id="PS50977">
    <property type="entry name" value="HTH_TETR_2"/>
    <property type="match status" value="1"/>
</dbReference>
<evidence type="ECO:0000313" key="6">
    <source>
        <dbReference type="EMBL" id="OLO44269.1"/>
    </source>
</evidence>
<dbReference type="InterPro" id="IPR050109">
    <property type="entry name" value="HTH-type_TetR-like_transc_reg"/>
</dbReference>
<name>A0A1Q8V897_9ACTO</name>
<feature type="DNA-binding region" description="H-T-H motif" evidence="4">
    <location>
        <begin position="30"/>
        <end position="49"/>
    </location>
</feature>